<keyword evidence="1" id="KW-0472">Membrane</keyword>
<evidence type="ECO:0000313" key="2">
    <source>
        <dbReference type="EMBL" id="CAD8589263.1"/>
    </source>
</evidence>
<dbReference type="EMBL" id="HBEV01008991">
    <property type="protein sequence ID" value="CAD8589263.1"/>
    <property type="molecule type" value="Transcribed_RNA"/>
</dbReference>
<evidence type="ECO:0000256" key="1">
    <source>
        <dbReference type="SAM" id="Phobius"/>
    </source>
</evidence>
<keyword evidence="1" id="KW-0812">Transmembrane</keyword>
<accession>A0A7S0KQB7</accession>
<gene>
    <name evidence="2" type="ORF">MSP1404_LOCUS6873</name>
</gene>
<dbReference type="AlphaFoldDB" id="A0A7S0KQB7"/>
<name>A0A7S0KQB7_MICPS</name>
<organism evidence="2">
    <name type="scientific">Micromonas pusilla</name>
    <name type="common">Picoplanktonic green alga</name>
    <name type="synonym">Chromulina pusilla</name>
    <dbReference type="NCBI Taxonomy" id="38833"/>
    <lineage>
        <taxon>Eukaryota</taxon>
        <taxon>Viridiplantae</taxon>
        <taxon>Chlorophyta</taxon>
        <taxon>Mamiellophyceae</taxon>
        <taxon>Mamiellales</taxon>
        <taxon>Mamiellaceae</taxon>
        <taxon>Micromonas</taxon>
    </lineage>
</organism>
<proteinExistence type="predicted"/>
<reference evidence="2" key="1">
    <citation type="submission" date="2021-01" db="EMBL/GenBank/DDBJ databases">
        <authorList>
            <person name="Corre E."/>
            <person name="Pelletier E."/>
            <person name="Niang G."/>
            <person name="Scheremetjew M."/>
            <person name="Finn R."/>
            <person name="Kale V."/>
            <person name="Holt S."/>
            <person name="Cochrane G."/>
            <person name="Meng A."/>
            <person name="Brown T."/>
            <person name="Cohen L."/>
        </authorList>
    </citation>
    <scope>NUCLEOTIDE SEQUENCE</scope>
    <source>
        <strain evidence="2">CCMP494</strain>
    </source>
</reference>
<keyword evidence="1" id="KW-1133">Transmembrane helix</keyword>
<protein>
    <submittedName>
        <fullName evidence="2">Uncharacterized protein</fullName>
    </submittedName>
</protein>
<feature type="transmembrane region" description="Helical" evidence="1">
    <location>
        <begin position="48"/>
        <end position="65"/>
    </location>
</feature>
<sequence>MTCRSLRAVAIANWARPDDAMMVTSKEEMTHEFSGCGIFNNYQDTMCWYFWILFLLLQIIFGVDPHDARVFAFNMFPFHDMSAEEFQEYYKMKPTGTVKGARQQVAAAREILQHEFTGMVLRSDKVDDVFLVGADVEHEFYASGGVLDRLEGSFCVEFDDDAMLLLSPTLGRLAGAFSSTTRKAFLYTPGTGLKLITPMLSMTNLGYGFGQSGPFRWAQGYSAAFEVAEFVLHTKMQDAPRMFNDVLWNGLLQRMKNTAIEFKSGKEDAVREGREWKSPHQQKMAKRVETMRRNPAPPDAPPLADGSTPLSLMSAAVSKGEATKRATKEASTRWDTITGPQALWNYLHVDDIGIERVWGPIPRWRIEQYCTGKILSEDTLVKPEPDGVEVAGPHVTIRKMVACEWEYPAEGE</sequence>